<dbReference type="GO" id="GO:0006696">
    <property type="term" value="P:ergosterol biosynthetic process"/>
    <property type="evidence" value="ECO:0007669"/>
    <property type="project" value="TreeGrafter"/>
</dbReference>
<sequence>MMVEYPNFKPQNIIVIGGEGFLGSNLIYGLIKAYPSSNVHSLDLVQRNFDYNCFDPNRQEEGEDPRICHRFVRADLTSTESISESFESIRPDLVFHTASPRIGSGREICEKVNVQGTINVLEACLRVGVQRLVYTSSAGVVYNGVDLINVDERLPYPKVSIDDYNLSKAKAETLILEANGKGSLLTCALRPAGIFGPGDSQAIPSMIQVIKNGQHRIQLGPNNNLFDWTYVDNVVRSHLLAAQRLDQSVPLSQFATSLPPIWKTNPRRVVTASSSVKSDSEDVSSISNNTDDGELINMSTISLDFSPRVRSNNSSSVTSESTMAIDPPLLARRHRWDQWSQVSTEINYPDQFVKVAGQAFFITGGEPIFFWDFARSVWTNYVKQSKLAKRLGLDPNPRFKLVFPAFLAIILAYVVDFWSRLTGRPNAFKPSAVRYACASRYYNIEKARVVLSYEPIVGVEEGIKRSIEASLMLFILVLVDFLDA</sequence>
<organism evidence="4 5">
    <name type="scientific">Phakopsora pachyrhizi</name>
    <name type="common">Asian soybean rust disease fungus</name>
    <dbReference type="NCBI Taxonomy" id="170000"/>
    <lineage>
        <taxon>Eukaryota</taxon>
        <taxon>Fungi</taxon>
        <taxon>Dikarya</taxon>
        <taxon>Basidiomycota</taxon>
        <taxon>Pucciniomycotina</taxon>
        <taxon>Pucciniomycetes</taxon>
        <taxon>Pucciniales</taxon>
        <taxon>Phakopsoraceae</taxon>
        <taxon>Phakopsora</taxon>
    </lineage>
</organism>
<name>A0AAV0BJW5_PHAPC</name>
<dbReference type="Pfam" id="PF01073">
    <property type="entry name" value="3Beta_HSD"/>
    <property type="match status" value="1"/>
</dbReference>
<dbReference type="GO" id="GO:0005783">
    <property type="term" value="C:endoplasmic reticulum"/>
    <property type="evidence" value="ECO:0007669"/>
    <property type="project" value="TreeGrafter"/>
</dbReference>
<evidence type="ECO:0000259" key="3">
    <source>
        <dbReference type="Pfam" id="PF01073"/>
    </source>
</evidence>
<dbReference type="Proteomes" id="UP001153365">
    <property type="component" value="Unassembled WGS sequence"/>
</dbReference>
<dbReference type="EMBL" id="CALTRL010005747">
    <property type="protein sequence ID" value="CAH7685818.1"/>
    <property type="molecule type" value="Genomic_DNA"/>
</dbReference>
<reference evidence="4" key="1">
    <citation type="submission" date="2022-06" db="EMBL/GenBank/DDBJ databases">
        <authorList>
            <consortium name="SYNGENTA / RWTH Aachen University"/>
        </authorList>
    </citation>
    <scope>NUCLEOTIDE SEQUENCE</scope>
</reference>
<dbReference type="Gene3D" id="3.40.50.720">
    <property type="entry name" value="NAD(P)-binding Rossmann-like Domain"/>
    <property type="match status" value="2"/>
</dbReference>
<keyword evidence="5" id="KW-1185">Reference proteome</keyword>
<evidence type="ECO:0000313" key="5">
    <source>
        <dbReference type="Proteomes" id="UP001153365"/>
    </source>
</evidence>
<dbReference type="InterPro" id="IPR050425">
    <property type="entry name" value="NAD(P)_dehydrat-like"/>
</dbReference>
<dbReference type="SUPFAM" id="SSF51735">
    <property type="entry name" value="NAD(P)-binding Rossmann-fold domains"/>
    <property type="match status" value="1"/>
</dbReference>
<dbReference type="InterPro" id="IPR002225">
    <property type="entry name" value="3Beta_OHSteriod_DH/Estase"/>
</dbReference>
<feature type="domain" description="3-beta hydroxysteroid dehydrogenase/isomerase" evidence="3">
    <location>
        <begin position="14"/>
        <end position="249"/>
    </location>
</feature>
<dbReference type="PANTHER" id="PTHR10366">
    <property type="entry name" value="NAD DEPENDENT EPIMERASE/DEHYDRATASE"/>
    <property type="match status" value="1"/>
</dbReference>
<evidence type="ECO:0000313" key="4">
    <source>
        <dbReference type="EMBL" id="CAH7685818.1"/>
    </source>
</evidence>
<comment type="similarity">
    <text evidence="2">Belongs to the NAD(P)-dependent epimerase/dehydratase family. Dihydroflavonol-4-reductase subfamily.</text>
</comment>
<gene>
    <name evidence="4" type="ORF">PPACK8108_LOCUS20401</name>
</gene>
<accession>A0AAV0BJW5</accession>
<evidence type="ECO:0000256" key="2">
    <source>
        <dbReference type="ARBA" id="ARBA00023445"/>
    </source>
</evidence>
<proteinExistence type="inferred from homology"/>
<protein>
    <submittedName>
        <fullName evidence="4">3-beta hydroxysteroid dehydrogenase/isomerase family-domain-containing protein</fullName>
    </submittedName>
</protein>
<dbReference type="InterPro" id="IPR036291">
    <property type="entry name" value="NAD(P)-bd_dom_sf"/>
</dbReference>
<comment type="caution">
    <text evidence="4">The sequence shown here is derived from an EMBL/GenBank/DDBJ whole genome shotgun (WGS) entry which is preliminary data.</text>
</comment>
<dbReference type="PANTHER" id="PTHR10366:SF564">
    <property type="entry name" value="STEROL-4-ALPHA-CARBOXYLATE 3-DEHYDROGENASE, DECARBOXYLATING"/>
    <property type="match status" value="1"/>
</dbReference>
<dbReference type="GO" id="GO:0000252">
    <property type="term" value="F:3-beta-hydroxysteroid dehydrogenase [NAD(P)+]/C4-decarboxylase activity"/>
    <property type="evidence" value="ECO:0007669"/>
    <property type="project" value="TreeGrafter"/>
</dbReference>
<keyword evidence="1" id="KW-0560">Oxidoreductase</keyword>
<dbReference type="AlphaFoldDB" id="A0AAV0BJW5"/>
<evidence type="ECO:0000256" key="1">
    <source>
        <dbReference type="ARBA" id="ARBA00023002"/>
    </source>
</evidence>